<reference evidence="2 3" key="1">
    <citation type="submission" date="2020-08" db="EMBL/GenBank/DDBJ databases">
        <authorList>
            <person name="Liu C."/>
            <person name="Sun Q."/>
        </authorList>
    </citation>
    <scope>NUCLEOTIDE SEQUENCE [LARGE SCALE GENOMIC DNA]</scope>
    <source>
        <strain evidence="2 3">NSJ-62</strain>
    </source>
</reference>
<keyword evidence="1" id="KW-1133">Transmembrane helix</keyword>
<dbReference type="Proteomes" id="UP000515960">
    <property type="component" value="Chromosome"/>
</dbReference>
<feature type="transmembrane region" description="Helical" evidence="1">
    <location>
        <begin position="7"/>
        <end position="29"/>
    </location>
</feature>
<organism evidence="2 3">
    <name type="scientific">Oscillibacter hominis</name>
    <dbReference type="NCBI Taxonomy" id="2763056"/>
    <lineage>
        <taxon>Bacteria</taxon>
        <taxon>Bacillati</taxon>
        <taxon>Bacillota</taxon>
        <taxon>Clostridia</taxon>
        <taxon>Eubacteriales</taxon>
        <taxon>Oscillospiraceae</taxon>
        <taxon>Oscillibacter</taxon>
    </lineage>
</organism>
<name>A0A7G9B5E3_9FIRM</name>
<keyword evidence="3" id="KW-1185">Reference proteome</keyword>
<proteinExistence type="predicted"/>
<accession>A0A7G9B5E3</accession>
<evidence type="ECO:0000313" key="2">
    <source>
        <dbReference type="EMBL" id="QNL44774.1"/>
    </source>
</evidence>
<evidence type="ECO:0000256" key="1">
    <source>
        <dbReference type="SAM" id="Phobius"/>
    </source>
</evidence>
<evidence type="ECO:0000313" key="3">
    <source>
        <dbReference type="Proteomes" id="UP000515960"/>
    </source>
</evidence>
<dbReference type="KEGG" id="ohi:H8790_01590"/>
<gene>
    <name evidence="2" type="ORF">H8790_01590</name>
</gene>
<keyword evidence="1" id="KW-0472">Membrane</keyword>
<dbReference type="EMBL" id="CP060490">
    <property type="protein sequence ID" value="QNL44774.1"/>
    <property type="molecule type" value="Genomic_DNA"/>
</dbReference>
<dbReference type="RefSeq" id="WP_187333358.1">
    <property type="nucleotide sequence ID" value="NZ_CP060490.1"/>
</dbReference>
<sequence length="59" mass="6573">MNKTARFVLKIIAASLGLAAIVCLIVGSWSDIGEGCKNAKCRLSRKSEYDDYEDEKLYD</sequence>
<keyword evidence="1" id="KW-0812">Transmembrane</keyword>
<protein>
    <submittedName>
        <fullName evidence="2">Uncharacterized protein</fullName>
    </submittedName>
</protein>
<dbReference type="AlphaFoldDB" id="A0A7G9B5E3"/>